<comment type="caution">
    <text evidence="2">The sequence shown here is derived from an EMBL/GenBank/DDBJ whole genome shotgun (WGS) entry which is preliminary data.</text>
</comment>
<dbReference type="EMBL" id="JANBVO010000050">
    <property type="protein sequence ID" value="KAJ9133383.1"/>
    <property type="molecule type" value="Genomic_DNA"/>
</dbReference>
<dbReference type="PANTHER" id="PTHR10622">
    <property type="entry name" value="HET DOMAIN-CONTAINING PROTEIN"/>
    <property type="match status" value="1"/>
</dbReference>
<name>A0AA38RJ68_9PEZI</name>
<sequence>MRLLNSSTLKLREFAGSDIPPYAILSHTWDHDGGEVTFRDMQDPEQCSSAAGFSKIASCCARAQQDGLSWVWIDAVCIDRSSAADLCEAANAMYRWYASAEVCYAYLADVSPPAAGAGLLAGTRGGGRFRRARWFTRGWTLQELLAPREIEFYAQDWTELGTRRSLAALISRATGVPAALLHQGQSAGGGSGLAACSVAERMSWAARRSTTRPEDMAYCLMGLFGVNMPVLYGEGAERAFVRLQGEIMRREEDYTLFLWRSPSGEPVKGFFAHSPQSFLPTGPHSLGSKRSCRYAEIKASRAFTRGKSTVPEECSRPCEVTPRGVRISLWTRPFGRKKLAWTFAFYYDQMVCVLLDRLEGAHSRCVSYTRSAAECVVLQATLDGFGLEEIYIPERRSEPTPISHPLKLDQGVMLRLDASPIGSLSIKNTYPDCKPQPLEDGMYMIRLQRNGAGGMLAVVMSATHGARETLFFASFVFSPGVKSCQILPYDSNTSLDAKFTNGDLSSASAADASDRVMVRLVDGSSVSAAVKVRLGGLSARVSLIPGLPN</sequence>
<evidence type="ECO:0000313" key="3">
    <source>
        <dbReference type="Proteomes" id="UP001174694"/>
    </source>
</evidence>
<dbReference type="AlphaFoldDB" id="A0AA38RJ68"/>
<dbReference type="Proteomes" id="UP001174694">
    <property type="component" value="Unassembled WGS sequence"/>
</dbReference>
<proteinExistence type="predicted"/>
<dbReference type="Pfam" id="PF06985">
    <property type="entry name" value="HET"/>
    <property type="match status" value="1"/>
</dbReference>
<accession>A0AA38RJ68</accession>
<keyword evidence="3" id="KW-1185">Reference proteome</keyword>
<dbReference type="PANTHER" id="PTHR10622:SF10">
    <property type="entry name" value="HET DOMAIN-CONTAINING PROTEIN"/>
    <property type="match status" value="1"/>
</dbReference>
<evidence type="ECO:0000313" key="2">
    <source>
        <dbReference type="EMBL" id="KAJ9133383.1"/>
    </source>
</evidence>
<reference evidence="2" key="1">
    <citation type="submission" date="2022-07" db="EMBL/GenBank/DDBJ databases">
        <title>Fungi with potential for degradation of polypropylene.</title>
        <authorList>
            <person name="Gostincar C."/>
        </authorList>
    </citation>
    <scope>NUCLEOTIDE SEQUENCE</scope>
    <source>
        <strain evidence="2">EXF-13308</strain>
    </source>
</reference>
<organism evidence="2 3">
    <name type="scientific">Pleurostoma richardsiae</name>
    <dbReference type="NCBI Taxonomy" id="41990"/>
    <lineage>
        <taxon>Eukaryota</taxon>
        <taxon>Fungi</taxon>
        <taxon>Dikarya</taxon>
        <taxon>Ascomycota</taxon>
        <taxon>Pezizomycotina</taxon>
        <taxon>Sordariomycetes</taxon>
        <taxon>Sordariomycetidae</taxon>
        <taxon>Calosphaeriales</taxon>
        <taxon>Pleurostomataceae</taxon>
        <taxon>Pleurostoma</taxon>
    </lineage>
</organism>
<gene>
    <name evidence="2" type="ORF">NKR23_g10751</name>
</gene>
<evidence type="ECO:0000259" key="1">
    <source>
        <dbReference type="Pfam" id="PF06985"/>
    </source>
</evidence>
<feature type="domain" description="Heterokaryon incompatibility" evidence="1">
    <location>
        <begin position="22"/>
        <end position="111"/>
    </location>
</feature>
<dbReference type="InterPro" id="IPR010730">
    <property type="entry name" value="HET"/>
</dbReference>
<protein>
    <submittedName>
        <fullName evidence="2">HET-domain-containing protein</fullName>
    </submittedName>
</protein>